<dbReference type="AlphaFoldDB" id="A0A356W137"/>
<reference evidence="3 4" key="1">
    <citation type="journal article" date="2018" name="Nat. Biotechnol.">
        <title>A standardized bacterial taxonomy based on genome phylogeny substantially revises the tree of life.</title>
        <authorList>
            <person name="Parks D.H."/>
            <person name="Chuvochina M."/>
            <person name="Waite D.W."/>
            <person name="Rinke C."/>
            <person name="Skarshewski A."/>
            <person name="Chaumeil P.A."/>
            <person name="Hugenholtz P."/>
        </authorList>
    </citation>
    <scope>NUCLEOTIDE SEQUENCE [LARGE SCALE GENOMIC DNA]</scope>
    <source>
        <strain evidence="3">UBA10378</strain>
    </source>
</reference>
<dbReference type="EMBL" id="DOGS01000006">
    <property type="protein sequence ID" value="HBQ47301.1"/>
    <property type="molecule type" value="Genomic_DNA"/>
</dbReference>
<comment type="caution">
    <text evidence="3">The sequence shown here is derived from an EMBL/GenBank/DDBJ whole genome shotgun (WGS) entry which is preliminary data.</text>
</comment>
<proteinExistence type="inferred from homology"/>
<gene>
    <name evidence="3" type="ORF">DD728_00185</name>
</gene>
<evidence type="ECO:0000259" key="2">
    <source>
        <dbReference type="Pfam" id="PF03981"/>
    </source>
</evidence>
<feature type="domain" description="Ubiquinol-cytochrome c chaperone" evidence="2">
    <location>
        <begin position="41"/>
        <end position="177"/>
    </location>
</feature>
<evidence type="ECO:0000313" key="4">
    <source>
        <dbReference type="Proteomes" id="UP000263957"/>
    </source>
</evidence>
<organism evidence="3 4">
    <name type="scientific">Hyphomonas atlantica</name>
    <dbReference type="NCBI Taxonomy" id="1280948"/>
    <lineage>
        <taxon>Bacteria</taxon>
        <taxon>Pseudomonadati</taxon>
        <taxon>Pseudomonadota</taxon>
        <taxon>Alphaproteobacteria</taxon>
        <taxon>Hyphomonadales</taxon>
        <taxon>Hyphomonadaceae</taxon>
        <taxon>Hyphomonas</taxon>
    </lineage>
</organism>
<protein>
    <recommendedName>
        <fullName evidence="2">Ubiquinol-cytochrome c chaperone domain-containing protein</fullName>
    </recommendedName>
</protein>
<accession>A0A356W137</accession>
<dbReference type="Proteomes" id="UP000263957">
    <property type="component" value="Unassembled WGS sequence"/>
</dbReference>
<comment type="similarity">
    <text evidence="1">Belongs to the UPF0174 family.</text>
</comment>
<evidence type="ECO:0000313" key="3">
    <source>
        <dbReference type="EMBL" id="HBQ47301.1"/>
    </source>
</evidence>
<sequence>MVGFRKLWDRQGAQARTSARALYADLATAALNAPLYEQGAAQDTFEGRAAMITANATLVMWRLKRIDTPLARKIAERLNRLVLDGFDAAYRELGVGDSSIARKVRKLAEIHYGLGKALTEALNTPQSDRIGSVTDCVKRNAVSQDGKASLLAAYLLHNAGRFEAVEDNDVLAGKLAWTLPGAD</sequence>
<dbReference type="InterPro" id="IPR021150">
    <property type="entry name" value="Ubiq_cyt_c_chap"/>
</dbReference>
<dbReference type="Pfam" id="PF03981">
    <property type="entry name" value="Ubiq_cyt_C_chap"/>
    <property type="match status" value="1"/>
</dbReference>
<evidence type="ECO:0000256" key="1">
    <source>
        <dbReference type="ARBA" id="ARBA00006436"/>
    </source>
</evidence>
<name>A0A356W137_9PROT</name>